<dbReference type="KEGG" id="rbg:BG454_09415"/>
<name>A0A2K8K983_9RHOB</name>
<dbReference type="Proteomes" id="UP000228948">
    <property type="component" value="Chromosome"/>
</dbReference>
<accession>A0A2K8K983</accession>
<keyword evidence="2" id="KW-1185">Reference proteome</keyword>
<evidence type="ECO:0000313" key="1">
    <source>
        <dbReference type="EMBL" id="ATX66012.1"/>
    </source>
</evidence>
<organism evidence="1 2">
    <name type="scientific">Roseinatronobacter bogoriensis subsp. barguzinensis</name>
    <dbReference type="NCBI Taxonomy" id="441209"/>
    <lineage>
        <taxon>Bacteria</taxon>
        <taxon>Pseudomonadati</taxon>
        <taxon>Pseudomonadota</taxon>
        <taxon>Alphaproteobacteria</taxon>
        <taxon>Rhodobacterales</taxon>
        <taxon>Paracoccaceae</taxon>
        <taxon>Roseinatronobacter</taxon>
    </lineage>
</organism>
<protein>
    <submittedName>
        <fullName evidence="1">Uncharacterized protein</fullName>
    </submittedName>
</protein>
<gene>
    <name evidence="1" type="ORF">BG454_09415</name>
</gene>
<evidence type="ECO:0000313" key="2">
    <source>
        <dbReference type="Proteomes" id="UP000228948"/>
    </source>
</evidence>
<dbReference type="EMBL" id="CP024899">
    <property type="protein sequence ID" value="ATX66012.1"/>
    <property type="molecule type" value="Genomic_DNA"/>
</dbReference>
<dbReference type="STRING" id="441209.GCA_001870665_01661"/>
<sequence>MVRDHELAKLNRLAGAADQTRDKLAKLPTDVQASSDAAMIAIQQAHLRWAATQRMQLNQVLARQRAAMMEQQRKSARSFGRAEAVARLIKRGTSKP</sequence>
<proteinExistence type="predicted"/>
<dbReference type="AlphaFoldDB" id="A0A2K8K983"/>
<reference evidence="1 2" key="1">
    <citation type="submission" date="2017-11" db="EMBL/GenBank/DDBJ databases">
        <title>Revised Sequence and Annotation of the Rhodobaca barguzinensis strain alga05 Genome.</title>
        <authorList>
            <person name="Kopejtka K."/>
            <person name="Tomasch J.M."/>
            <person name="Bunk B."/>
            <person name="Koblizek M."/>
        </authorList>
    </citation>
    <scope>NUCLEOTIDE SEQUENCE [LARGE SCALE GENOMIC DNA]</scope>
    <source>
        <strain evidence="2">alga05</strain>
    </source>
</reference>